<comment type="caution">
    <text evidence="1">The sequence shown here is derived from an EMBL/GenBank/DDBJ whole genome shotgun (WGS) entry which is preliminary data.</text>
</comment>
<dbReference type="InterPro" id="IPR022048">
    <property type="entry name" value="Envelope_fusion-like"/>
</dbReference>
<sequence>MQVQLRANLFHKLKFKNEWIYATPGETIFITCDQNKSSTKHFLEGVGILYLNETCKAYATRDILISHKIETDTELVDFVPNSQIKEIEDRYASLTTNILENKHV</sequence>
<reference evidence="1 2" key="1">
    <citation type="submission" date="2019-08" db="EMBL/GenBank/DDBJ databases">
        <title>Whole genome of Aphis craccivora.</title>
        <authorList>
            <person name="Voronova N.V."/>
            <person name="Shulinski R.S."/>
            <person name="Bandarenka Y.V."/>
            <person name="Zhorov D.G."/>
            <person name="Warner D."/>
        </authorList>
    </citation>
    <scope>NUCLEOTIDE SEQUENCE [LARGE SCALE GENOMIC DNA]</scope>
    <source>
        <strain evidence="1">180601</strain>
        <tissue evidence="1">Whole Body</tissue>
    </source>
</reference>
<evidence type="ECO:0000313" key="1">
    <source>
        <dbReference type="EMBL" id="KAF0692437.1"/>
    </source>
</evidence>
<protein>
    <submittedName>
        <fullName evidence="1">Envelope fusion protein</fullName>
    </submittedName>
</protein>
<dbReference type="OrthoDB" id="6629081at2759"/>
<evidence type="ECO:0000313" key="2">
    <source>
        <dbReference type="Proteomes" id="UP000478052"/>
    </source>
</evidence>
<accession>A0A6G0VL23</accession>
<proteinExistence type="predicted"/>
<gene>
    <name evidence="1" type="ORF">FWK35_00039264</name>
</gene>
<dbReference type="AlphaFoldDB" id="A0A6G0VL23"/>
<dbReference type="EMBL" id="VUJU01015711">
    <property type="protein sequence ID" value="KAF0692437.1"/>
    <property type="molecule type" value="Genomic_DNA"/>
</dbReference>
<organism evidence="1 2">
    <name type="scientific">Aphis craccivora</name>
    <name type="common">Cowpea aphid</name>
    <dbReference type="NCBI Taxonomy" id="307492"/>
    <lineage>
        <taxon>Eukaryota</taxon>
        <taxon>Metazoa</taxon>
        <taxon>Ecdysozoa</taxon>
        <taxon>Arthropoda</taxon>
        <taxon>Hexapoda</taxon>
        <taxon>Insecta</taxon>
        <taxon>Pterygota</taxon>
        <taxon>Neoptera</taxon>
        <taxon>Paraneoptera</taxon>
        <taxon>Hemiptera</taxon>
        <taxon>Sternorrhyncha</taxon>
        <taxon>Aphidomorpha</taxon>
        <taxon>Aphidoidea</taxon>
        <taxon>Aphididae</taxon>
        <taxon>Aphidini</taxon>
        <taxon>Aphis</taxon>
        <taxon>Aphis</taxon>
    </lineage>
</organism>
<dbReference type="Proteomes" id="UP000478052">
    <property type="component" value="Unassembled WGS sequence"/>
</dbReference>
<dbReference type="Pfam" id="PF12259">
    <property type="entry name" value="Baculo_F"/>
    <property type="match status" value="1"/>
</dbReference>
<name>A0A6G0VL23_APHCR</name>
<keyword evidence="2" id="KW-1185">Reference proteome</keyword>